<dbReference type="Proteomes" id="UP000016505">
    <property type="component" value="Chromosome I"/>
</dbReference>
<evidence type="ECO:0000313" key="2">
    <source>
        <dbReference type="Proteomes" id="UP000016505"/>
    </source>
</evidence>
<dbReference type="OrthoDB" id="9803751at2"/>
<evidence type="ECO:0000313" key="1">
    <source>
        <dbReference type="EMBL" id="ATC86674.1"/>
    </source>
</evidence>
<name>A0A290S3D0_9GAMM</name>
<sequence>MNIIATQREFDNFCFRDGARGYFSYGKAEQQAYPSQKMERDFKHYAEHEGYLVDTLATQASHFTD</sequence>
<dbReference type="KEGG" id="part:PARC_a2151"/>
<dbReference type="EMBL" id="CP011025">
    <property type="protein sequence ID" value="ATC86674.1"/>
    <property type="molecule type" value="Genomic_DNA"/>
</dbReference>
<protein>
    <submittedName>
        <fullName evidence="1">Uncharacterized protein</fullName>
    </submittedName>
</protein>
<organism evidence="1 2">
    <name type="scientific">Pseudoalteromonas arctica A 37-1-2</name>
    <dbReference type="NCBI Taxonomy" id="1117313"/>
    <lineage>
        <taxon>Bacteria</taxon>
        <taxon>Pseudomonadati</taxon>
        <taxon>Pseudomonadota</taxon>
        <taxon>Gammaproteobacteria</taxon>
        <taxon>Alteromonadales</taxon>
        <taxon>Pseudoalteromonadaceae</taxon>
        <taxon>Pseudoalteromonas</taxon>
    </lineage>
</organism>
<accession>A0A290S3D0</accession>
<dbReference type="RefSeq" id="WP_007583024.1">
    <property type="nucleotide sequence ID" value="NZ_CP011025.1"/>
</dbReference>
<reference evidence="1 2" key="1">
    <citation type="journal article" date="2012" name="J. Bacteriol.">
        <title>Genome sequences of type strains of seven species of the marine bacterium Pseudoalteromonas.</title>
        <authorList>
            <person name="Xie B.B."/>
            <person name="Shu Y.L."/>
            <person name="Qin Q.L."/>
            <person name="Rong J.C."/>
            <person name="Zhang X.Y."/>
            <person name="Chen X.L."/>
            <person name="Shi M."/>
            <person name="He H.L."/>
            <person name="Zhou B.C."/>
            <person name="Zhang Y.Z."/>
        </authorList>
    </citation>
    <scope>NUCLEOTIDE SEQUENCE [LARGE SCALE GENOMIC DNA]</scope>
    <source>
        <strain evidence="1 2">A 37-1-2</strain>
    </source>
</reference>
<gene>
    <name evidence="1" type="ORF">PARC_a2151</name>
</gene>
<dbReference type="AlphaFoldDB" id="A0A290S3D0"/>
<proteinExistence type="predicted"/>